<reference evidence="3" key="1">
    <citation type="submission" date="2025-08" db="UniProtKB">
        <authorList>
            <consortium name="Ensembl"/>
        </authorList>
    </citation>
    <scope>IDENTIFICATION</scope>
</reference>
<dbReference type="PANTHER" id="PTHR15344:SF15">
    <property type="entry name" value="CDC42 EFFECTOR PROTEIN 5"/>
    <property type="match status" value="1"/>
</dbReference>
<protein>
    <submittedName>
        <fullName evidence="3">CDC42 effector protein (Rho GTPase binding) 5</fullName>
    </submittedName>
</protein>
<dbReference type="GO" id="GO:0030838">
    <property type="term" value="P:positive regulation of actin filament polymerization"/>
    <property type="evidence" value="ECO:0007669"/>
    <property type="project" value="TreeGrafter"/>
</dbReference>
<evidence type="ECO:0000313" key="3">
    <source>
        <dbReference type="Ensembl" id="ENSOMEP00000009451.1"/>
    </source>
</evidence>
<organism evidence="3 4">
    <name type="scientific">Oryzias melastigma</name>
    <name type="common">Marine medaka</name>
    <dbReference type="NCBI Taxonomy" id="30732"/>
    <lineage>
        <taxon>Eukaryota</taxon>
        <taxon>Metazoa</taxon>
        <taxon>Chordata</taxon>
        <taxon>Craniata</taxon>
        <taxon>Vertebrata</taxon>
        <taxon>Euteleostomi</taxon>
        <taxon>Actinopterygii</taxon>
        <taxon>Neopterygii</taxon>
        <taxon>Teleostei</taxon>
        <taxon>Neoteleostei</taxon>
        <taxon>Acanthomorphata</taxon>
        <taxon>Ovalentaria</taxon>
        <taxon>Atherinomorphae</taxon>
        <taxon>Beloniformes</taxon>
        <taxon>Adrianichthyidae</taxon>
        <taxon>Oryziinae</taxon>
        <taxon>Oryzias</taxon>
    </lineage>
</organism>
<dbReference type="GO" id="GO:0005737">
    <property type="term" value="C:cytoplasm"/>
    <property type="evidence" value="ECO:0007669"/>
    <property type="project" value="TreeGrafter"/>
</dbReference>
<evidence type="ECO:0000256" key="1">
    <source>
        <dbReference type="SAM" id="MobiDB-lite"/>
    </source>
</evidence>
<feature type="region of interest" description="Disordered" evidence="1">
    <location>
        <begin position="80"/>
        <end position="100"/>
    </location>
</feature>
<dbReference type="Ensembl" id="ENSOMET00000000757.1">
    <property type="protein sequence ID" value="ENSOMEP00000009451.1"/>
    <property type="gene ID" value="ENSOMEG00000010643.1"/>
</dbReference>
<dbReference type="PaxDb" id="30732-ENSOMEP00000009451"/>
<dbReference type="GO" id="GO:0031267">
    <property type="term" value="F:small GTPase binding"/>
    <property type="evidence" value="ECO:0007669"/>
    <property type="project" value="TreeGrafter"/>
</dbReference>
<dbReference type="CDD" id="cd00132">
    <property type="entry name" value="CRIB"/>
    <property type="match status" value="1"/>
</dbReference>
<evidence type="ECO:0000259" key="2">
    <source>
        <dbReference type="PROSITE" id="PS50108"/>
    </source>
</evidence>
<dbReference type="GeneTree" id="ENSGT00940000162969"/>
<dbReference type="STRING" id="30732.ENSOMEP00000009451"/>
<dbReference type="GO" id="GO:0007266">
    <property type="term" value="P:Rho protein signal transduction"/>
    <property type="evidence" value="ECO:0007669"/>
    <property type="project" value="TreeGrafter"/>
</dbReference>
<keyword evidence="4" id="KW-1185">Reference proteome</keyword>
<dbReference type="GO" id="GO:0031274">
    <property type="term" value="P:positive regulation of pseudopodium assembly"/>
    <property type="evidence" value="ECO:0007669"/>
    <property type="project" value="TreeGrafter"/>
</dbReference>
<dbReference type="Proteomes" id="UP000261560">
    <property type="component" value="Unplaced"/>
</dbReference>
<dbReference type="PROSITE" id="PS50108">
    <property type="entry name" value="CRIB"/>
    <property type="match status" value="1"/>
</dbReference>
<feature type="region of interest" description="Disordered" evidence="1">
    <location>
        <begin position="54"/>
        <end position="73"/>
    </location>
</feature>
<feature type="compositionally biased region" description="Polar residues" evidence="1">
    <location>
        <begin position="54"/>
        <end position="66"/>
    </location>
</feature>
<dbReference type="SMART" id="SM00285">
    <property type="entry name" value="PBD"/>
    <property type="match status" value="1"/>
</dbReference>
<name>A0A3B3BUS3_ORYME</name>
<evidence type="ECO:0000313" key="4">
    <source>
        <dbReference type="Proteomes" id="UP000261560"/>
    </source>
</evidence>
<dbReference type="PANTHER" id="PTHR15344">
    <property type="entry name" value="CDC42 EFFECTOR PROTEIN BORG"/>
    <property type="match status" value="1"/>
</dbReference>
<reference evidence="3" key="2">
    <citation type="submission" date="2025-09" db="UniProtKB">
        <authorList>
            <consortium name="Ensembl"/>
        </authorList>
    </citation>
    <scope>IDENTIFICATION</scope>
</reference>
<feature type="domain" description="CRIB" evidence="2">
    <location>
        <begin position="30"/>
        <end position="44"/>
    </location>
</feature>
<sequence length="219" mass="23550">MLWFYALRVSLTAMPLHKSSRAPRLDPTMISAPLGDFRHTMHIGRGGDAFGDTSFLSKVDPSSATPDQPAAEPELAVNHSGLHTDVPGSPEDNQLKRSDSESSLTLDLDLDLDLGPSMLGDVLGVMDGLAYRCAPRPGTGPVCGPEVGDLGFNGNSEHIKNNELGTPKTSRGVVLNQTPICDALRMRICRSSRLEPDVSPDEENKDVRGIIHLQVEASE</sequence>
<accession>A0A3B3BUS3</accession>
<dbReference type="GO" id="GO:0005886">
    <property type="term" value="C:plasma membrane"/>
    <property type="evidence" value="ECO:0007669"/>
    <property type="project" value="TreeGrafter"/>
</dbReference>
<dbReference type="Pfam" id="PF00786">
    <property type="entry name" value="PBD"/>
    <property type="match status" value="1"/>
</dbReference>
<dbReference type="AlphaFoldDB" id="A0A3B3BUS3"/>
<proteinExistence type="predicted"/>
<dbReference type="InterPro" id="IPR051296">
    <property type="entry name" value="Cdc42_Effector_BORG/CEP"/>
</dbReference>
<dbReference type="GO" id="GO:0008360">
    <property type="term" value="P:regulation of cell shape"/>
    <property type="evidence" value="ECO:0007669"/>
    <property type="project" value="TreeGrafter"/>
</dbReference>
<dbReference type="GO" id="GO:0005856">
    <property type="term" value="C:cytoskeleton"/>
    <property type="evidence" value="ECO:0007669"/>
    <property type="project" value="TreeGrafter"/>
</dbReference>
<dbReference type="InterPro" id="IPR000095">
    <property type="entry name" value="CRIB_dom"/>
</dbReference>